<dbReference type="Proteomes" id="UP000095143">
    <property type="component" value="Unassembled WGS sequence"/>
</dbReference>
<dbReference type="InterPro" id="IPR053864">
    <property type="entry name" value="DUF6933"/>
</dbReference>
<protein>
    <recommendedName>
        <fullName evidence="1">DUF6933 domain-containing protein</fullName>
    </recommendedName>
</protein>
<evidence type="ECO:0000313" key="3">
    <source>
        <dbReference type="Proteomes" id="UP000095143"/>
    </source>
</evidence>
<name>A0A1C2E4U9_9PSED</name>
<evidence type="ECO:0000313" key="2">
    <source>
        <dbReference type="EMBL" id="OCX21936.1"/>
    </source>
</evidence>
<gene>
    <name evidence="2" type="ORF">BBI10_10255</name>
</gene>
<organism evidence="2 3">
    <name type="scientific">Pseudomonas graminis</name>
    <dbReference type="NCBI Taxonomy" id="158627"/>
    <lineage>
        <taxon>Bacteria</taxon>
        <taxon>Pseudomonadati</taxon>
        <taxon>Pseudomonadota</taxon>
        <taxon>Gammaproteobacteria</taxon>
        <taxon>Pseudomonadales</taxon>
        <taxon>Pseudomonadaceae</taxon>
        <taxon>Pseudomonas</taxon>
    </lineage>
</organism>
<proteinExistence type="predicted"/>
<feature type="domain" description="DUF6933" evidence="1">
    <location>
        <begin position="26"/>
        <end position="190"/>
    </location>
</feature>
<accession>A0A1C2E4U9</accession>
<comment type="caution">
    <text evidence="2">The sequence shown here is derived from an EMBL/GenBank/DDBJ whole genome shotgun (WGS) entry which is preliminary data.</text>
</comment>
<reference evidence="2 3" key="1">
    <citation type="submission" date="2016-08" db="EMBL/GenBank/DDBJ databases">
        <title>Whole genome sequence of Pseudomonas graminis strain UASWS1507, a potential biological control agent for agriculture.</title>
        <authorList>
            <person name="Crovadore J."/>
            <person name="Calmin G."/>
            <person name="Chablais R."/>
            <person name="Cochard B."/>
            <person name="Lefort F."/>
        </authorList>
    </citation>
    <scope>NUCLEOTIDE SEQUENCE [LARGE SCALE GENOMIC DNA]</scope>
    <source>
        <strain evidence="2 3">UASWS1507</strain>
    </source>
</reference>
<dbReference type="RefSeq" id="WP_065988412.1">
    <property type="nucleotide sequence ID" value="NZ_MDEN01000060.1"/>
</dbReference>
<sequence length="231" mass="26348">MLIFDCTQHAADFFSKKVKGKIISAVQPAAAAQSLEADSAAHERVDRWQLHVTKFGRTHVLLAMKVDTRYAMMFVGLKPNDVQGFLQQFNARYLLEMLVLAGNVRGQIPPQAELQRHVDVWEESLQPVHFFKRSDRSVQAHINDVLYMAAYDAYEGEGLPVESPDLIAFGEVPNGMFRTIRGGDYFIPAELELKQAFPRFGMVMTEVEISEGYKSWRSRRREHDPGPEFED</sequence>
<dbReference type="EMBL" id="MDEN01000060">
    <property type="protein sequence ID" value="OCX21936.1"/>
    <property type="molecule type" value="Genomic_DNA"/>
</dbReference>
<dbReference type="AlphaFoldDB" id="A0A1C2E4U9"/>
<dbReference type="OrthoDB" id="6947307at2"/>
<evidence type="ECO:0000259" key="1">
    <source>
        <dbReference type="Pfam" id="PF22016"/>
    </source>
</evidence>
<dbReference type="Pfam" id="PF22016">
    <property type="entry name" value="DUF6933"/>
    <property type="match status" value="1"/>
</dbReference>